<proteinExistence type="predicted"/>
<accession>H6C6X8</accession>
<name>H6C6X8_EXODN</name>
<dbReference type="InParanoid" id="H6C6X8"/>
<evidence type="ECO:0000313" key="1">
    <source>
        <dbReference type="EMBL" id="EHY59474.1"/>
    </source>
</evidence>
<protein>
    <submittedName>
        <fullName evidence="1">Uncharacterized protein</fullName>
    </submittedName>
</protein>
<dbReference type="AlphaFoldDB" id="H6C6X8"/>
<gene>
    <name evidence="1" type="ORF">HMPREF1120_07462</name>
</gene>
<dbReference type="Proteomes" id="UP000007304">
    <property type="component" value="Unassembled WGS sequence"/>
</dbReference>
<dbReference type="RefSeq" id="XP_009159935.1">
    <property type="nucleotide sequence ID" value="XM_009161687.1"/>
</dbReference>
<organism evidence="1 2">
    <name type="scientific">Exophiala dermatitidis (strain ATCC 34100 / CBS 525.76 / NIH/UT8656)</name>
    <name type="common">Black yeast</name>
    <name type="synonym">Wangiella dermatitidis</name>
    <dbReference type="NCBI Taxonomy" id="858893"/>
    <lineage>
        <taxon>Eukaryota</taxon>
        <taxon>Fungi</taxon>
        <taxon>Dikarya</taxon>
        <taxon>Ascomycota</taxon>
        <taxon>Pezizomycotina</taxon>
        <taxon>Eurotiomycetes</taxon>
        <taxon>Chaetothyriomycetidae</taxon>
        <taxon>Chaetothyriales</taxon>
        <taxon>Herpotrichiellaceae</taxon>
        <taxon>Exophiala</taxon>
    </lineage>
</organism>
<dbReference type="EMBL" id="JH226135">
    <property type="protein sequence ID" value="EHY59474.1"/>
    <property type="molecule type" value="Genomic_DNA"/>
</dbReference>
<reference evidence="1" key="1">
    <citation type="submission" date="2011-07" db="EMBL/GenBank/DDBJ databases">
        <title>The Genome Sequence of Exophiala (Wangiella) dermatitidis NIH/UT8656.</title>
        <authorList>
            <consortium name="The Broad Institute Genome Sequencing Platform"/>
            <person name="Cuomo C."/>
            <person name="Wang Z."/>
            <person name="Hunicke-Smith S."/>
            <person name="Szanislo P.J."/>
            <person name="Earl A."/>
            <person name="Young S.K."/>
            <person name="Zeng Q."/>
            <person name="Gargeya S."/>
            <person name="Fitzgerald M."/>
            <person name="Haas B."/>
            <person name="Abouelleil A."/>
            <person name="Alvarado L."/>
            <person name="Arachchi H.M."/>
            <person name="Berlin A."/>
            <person name="Brown A."/>
            <person name="Chapman S.B."/>
            <person name="Chen Z."/>
            <person name="Dunbar C."/>
            <person name="Freedman E."/>
            <person name="Gearin G."/>
            <person name="Gellesch M."/>
            <person name="Goldberg J."/>
            <person name="Griggs A."/>
            <person name="Gujja S."/>
            <person name="Heiman D."/>
            <person name="Howarth C."/>
            <person name="Larson L."/>
            <person name="Lui A."/>
            <person name="MacDonald P.J.P."/>
            <person name="Montmayeur A."/>
            <person name="Murphy C."/>
            <person name="Neiman D."/>
            <person name="Pearson M."/>
            <person name="Priest M."/>
            <person name="Roberts A."/>
            <person name="Saif S."/>
            <person name="Shea T."/>
            <person name="Shenoy N."/>
            <person name="Sisk P."/>
            <person name="Stolte C."/>
            <person name="Sykes S."/>
            <person name="Wortman J."/>
            <person name="Nusbaum C."/>
            <person name="Birren B."/>
        </authorList>
    </citation>
    <scope>NUCLEOTIDE SEQUENCE</scope>
    <source>
        <strain evidence="1">NIH/UT8656</strain>
    </source>
</reference>
<sequence>MNSYWRYSDNQSLAARICVVNENVHLHSRIAMKTNRWHLPVWQACGVERTYPKQNANISSPASVASRSADCQEKPGRCLTAPVYTDPNHRLGAGRLEISPRFSWARSPQVVKCYWIASPVPHKHRRTKESFPSDSMETRI</sequence>
<dbReference type="HOGENOM" id="CLU_1835186_0_0_1"/>
<dbReference type="VEuPathDB" id="FungiDB:HMPREF1120_07462"/>
<evidence type="ECO:0000313" key="2">
    <source>
        <dbReference type="Proteomes" id="UP000007304"/>
    </source>
</evidence>
<keyword evidence="2" id="KW-1185">Reference proteome</keyword>
<dbReference type="GeneID" id="20312101"/>